<gene>
    <name evidence="1" type="ORF">KK060_22420</name>
</gene>
<proteinExistence type="predicted"/>
<comment type="caution">
    <text evidence="1">The sequence shown here is derived from an EMBL/GenBank/DDBJ whole genome shotgun (WGS) entry which is preliminary data.</text>
</comment>
<reference evidence="1 2" key="1">
    <citation type="submission" date="2021-05" db="EMBL/GenBank/DDBJ databases">
        <title>A Polyphasic approach of four new species of the genus Ohtaekwangia: Ohtaekwangia histidinii sp. nov., Ohtaekwangia cretensis sp. nov., Ohtaekwangia indiensis sp. nov., Ohtaekwangia reichenbachii sp. nov. from diverse environment.</title>
        <authorList>
            <person name="Octaviana S."/>
        </authorList>
    </citation>
    <scope>NUCLEOTIDE SEQUENCE [LARGE SCALE GENOMIC DNA]</scope>
    <source>
        <strain evidence="1 2">PWU20</strain>
    </source>
</reference>
<evidence type="ECO:0000313" key="1">
    <source>
        <dbReference type="EMBL" id="MBT1706063.1"/>
    </source>
</evidence>
<protein>
    <submittedName>
        <fullName evidence="1">DUF4249 family protein</fullName>
    </submittedName>
</protein>
<name>A0ABS5VXB6_9BACT</name>
<dbReference type="PROSITE" id="PS51257">
    <property type="entry name" value="PROKAR_LIPOPROTEIN"/>
    <property type="match status" value="1"/>
</dbReference>
<dbReference type="InterPro" id="IPR025345">
    <property type="entry name" value="DUF4249"/>
</dbReference>
<keyword evidence="2" id="KW-1185">Reference proteome</keyword>
<dbReference type="EMBL" id="JAHESD010000080">
    <property type="protein sequence ID" value="MBT1706063.1"/>
    <property type="molecule type" value="Genomic_DNA"/>
</dbReference>
<dbReference type="RefSeq" id="WP_254156834.1">
    <property type="nucleotide sequence ID" value="NZ_JAHESD010000080.1"/>
</dbReference>
<accession>A0ABS5VXB6</accession>
<sequence>MIRKSWLNKQALILLVIVTFLSLASCLPDSLDVEGIPEVKPQIVVSTQFVPDRSLAVLLTKTFGALEPVNDSVPSALLTQIVVNDAVVSISGPNGADTLFNLGNGVYGGIFIPFQSGEEYTLNVTSAALGNVTATTTVKSIVSFNEIEADLYYNGFGDTLAQINYQIRDVLLDKNYYMLNVQEVERADVIENMINPRAYTRLLDDAGFAGQTYAESFRVVTRDYMPGDTIAVSLSNVSEEYYNFIKLRLDNRFSFVEFLGEPINYPSNVRGGKGFFNLHVPDFRFFVLQ</sequence>
<organism evidence="1 2">
    <name type="scientific">Chryseosolibacter indicus</name>
    <dbReference type="NCBI Taxonomy" id="2782351"/>
    <lineage>
        <taxon>Bacteria</taxon>
        <taxon>Pseudomonadati</taxon>
        <taxon>Bacteroidota</taxon>
        <taxon>Cytophagia</taxon>
        <taxon>Cytophagales</taxon>
        <taxon>Chryseotaleaceae</taxon>
        <taxon>Chryseosolibacter</taxon>
    </lineage>
</organism>
<dbReference type="Pfam" id="PF14054">
    <property type="entry name" value="DUF4249"/>
    <property type="match status" value="1"/>
</dbReference>
<evidence type="ECO:0000313" key="2">
    <source>
        <dbReference type="Proteomes" id="UP000772618"/>
    </source>
</evidence>
<dbReference type="Proteomes" id="UP000772618">
    <property type="component" value="Unassembled WGS sequence"/>
</dbReference>